<dbReference type="Pfam" id="PF04286">
    <property type="entry name" value="DUF445"/>
    <property type="match status" value="2"/>
</dbReference>
<gene>
    <name evidence="7" type="ORF">FYJ27_02590</name>
</gene>
<evidence type="ECO:0000313" key="8">
    <source>
        <dbReference type="Proteomes" id="UP000462760"/>
    </source>
</evidence>
<feature type="transmembrane region" description="Helical" evidence="6">
    <location>
        <begin position="6"/>
        <end position="26"/>
    </location>
</feature>
<accession>A0A844FF50</accession>
<organism evidence="7 8">
    <name type="scientific">Anaerosalibacter bizertensis</name>
    <dbReference type="NCBI Taxonomy" id="932217"/>
    <lineage>
        <taxon>Bacteria</taxon>
        <taxon>Bacillati</taxon>
        <taxon>Bacillota</taxon>
        <taxon>Tissierellia</taxon>
        <taxon>Tissierellales</taxon>
        <taxon>Sporanaerobacteraceae</taxon>
        <taxon>Anaerosalibacter</taxon>
    </lineage>
</organism>
<dbReference type="RefSeq" id="WP_154482698.1">
    <property type="nucleotide sequence ID" value="NZ_VULR01000002.1"/>
</dbReference>
<dbReference type="EMBL" id="VULR01000002">
    <property type="protein sequence ID" value="MSS42624.1"/>
    <property type="molecule type" value="Genomic_DNA"/>
</dbReference>
<dbReference type="AlphaFoldDB" id="A0A844FF50"/>
<reference evidence="7 8" key="1">
    <citation type="submission" date="2019-08" db="EMBL/GenBank/DDBJ databases">
        <title>In-depth cultivation of the pig gut microbiome towards novel bacterial diversity and tailored functional studies.</title>
        <authorList>
            <person name="Wylensek D."/>
            <person name="Hitch T.C.A."/>
            <person name="Clavel T."/>
        </authorList>
    </citation>
    <scope>NUCLEOTIDE SEQUENCE [LARGE SCALE GENOMIC DNA]</scope>
    <source>
        <strain evidence="7 8">Med78-601-WT-4W-RMD-3</strain>
    </source>
</reference>
<evidence type="ECO:0000256" key="6">
    <source>
        <dbReference type="SAM" id="Phobius"/>
    </source>
</evidence>
<evidence type="ECO:0000256" key="2">
    <source>
        <dbReference type="ARBA" id="ARBA00008053"/>
    </source>
</evidence>
<keyword evidence="3 6" id="KW-0812">Transmembrane</keyword>
<evidence type="ECO:0000256" key="5">
    <source>
        <dbReference type="ARBA" id="ARBA00023136"/>
    </source>
</evidence>
<dbReference type="PANTHER" id="PTHR35791">
    <property type="entry name" value="UPF0754 MEMBRANE PROTEIN YHEB"/>
    <property type="match status" value="1"/>
</dbReference>
<evidence type="ECO:0000256" key="1">
    <source>
        <dbReference type="ARBA" id="ARBA00004308"/>
    </source>
</evidence>
<name>A0A844FF50_9FIRM</name>
<keyword evidence="4 6" id="KW-1133">Transmembrane helix</keyword>
<dbReference type="OrthoDB" id="9787430at2"/>
<evidence type="ECO:0000256" key="4">
    <source>
        <dbReference type="ARBA" id="ARBA00022989"/>
    </source>
</evidence>
<dbReference type="InterPro" id="IPR007383">
    <property type="entry name" value="DUF445"/>
</dbReference>
<dbReference type="GO" id="GO:0012505">
    <property type="term" value="C:endomembrane system"/>
    <property type="evidence" value="ECO:0007669"/>
    <property type="project" value="UniProtKB-SubCell"/>
</dbReference>
<dbReference type="Proteomes" id="UP000462760">
    <property type="component" value="Unassembled WGS sequence"/>
</dbReference>
<proteinExistence type="inferred from homology"/>
<comment type="subcellular location">
    <subcellularLocation>
        <location evidence="1">Endomembrane system</location>
    </subcellularLocation>
</comment>
<feature type="transmembrane region" description="Helical" evidence="6">
    <location>
        <begin position="465"/>
        <end position="484"/>
    </location>
</feature>
<protein>
    <submittedName>
        <fullName evidence="7">DUF445 family protein</fullName>
    </submittedName>
</protein>
<sequence>MKFIIPILVGGVIGYITNWLAIKMLFRPYYEKKFLGIHVPFTPGLIPKEKSRIAKSVGNTIGVYLLSPEVVTQAISSNKINNQIRSWIICNINRLKESDMTIKDFIMDFDNENYSKSLEILEKKITDFIYLQLKGESFKNGTMNLIEDRISHKPIEHFYEPMEKKVEKFMSNLSKSDEIRVEVKNTIDKKIYELSQDDRTLEEVIPSDVVNSINEYIDKNSEYIANSLRDLFESPSINMKIRESINKFVSQNVSRAITIFINSEMISNKIFDSIEKYIYNPENNKNIILIIKSLIDKLLESEISNIVLSISSNIDDENRWEISDVILERILNKENQGKVFSIVEEKIKFSESDIKEGIIDLISDNIDGILNSETLYNNIKSIIHDSLKKFVEKPISYMLESVEETTVEKIINFSKVIFEKFIKNKLPDIIESFNISKVVEDEINKFDVAFAEEIILEIASKELKAITWLGALLGGIMGILSPILQLI</sequence>
<comment type="similarity">
    <text evidence="2">Belongs to the UPF0754 family.</text>
</comment>
<evidence type="ECO:0000256" key="3">
    <source>
        <dbReference type="ARBA" id="ARBA00022692"/>
    </source>
</evidence>
<dbReference type="PANTHER" id="PTHR35791:SF1">
    <property type="entry name" value="UPF0754 MEMBRANE PROTEIN YHEB"/>
    <property type="match status" value="1"/>
</dbReference>
<comment type="caution">
    <text evidence="7">The sequence shown here is derived from an EMBL/GenBank/DDBJ whole genome shotgun (WGS) entry which is preliminary data.</text>
</comment>
<keyword evidence="5 6" id="KW-0472">Membrane</keyword>
<evidence type="ECO:0000313" key="7">
    <source>
        <dbReference type="EMBL" id="MSS42624.1"/>
    </source>
</evidence>